<protein>
    <recommendedName>
        <fullName evidence="4">Lipoprotein</fullName>
    </recommendedName>
</protein>
<organism evidence="2 3">
    <name type="scientific">Brachyspira aalborgi</name>
    <dbReference type="NCBI Taxonomy" id="29522"/>
    <lineage>
        <taxon>Bacteria</taxon>
        <taxon>Pseudomonadati</taxon>
        <taxon>Spirochaetota</taxon>
        <taxon>Spirochaetia</taxon>
        <taxon>Brachyspirales</taxon>
        <taxon>Brachyspiraceae</taxon>
        <taxon>Brachyspira</taxon>
    </lineage>
</organism>
<dbReference type="EMBL" id="SAXX01000004">
    <property type="protein sequence ID" value="TXJ34666.1"/>
    <property type="molecule type" value="Genomic_DNA"/>
</dbReference>
<feature type="signal peptide" evidence="1">
    <location>
        <begin position="1"/>
        <end position="33"/>
    </location>
</feature>
<name>A0A5C8EA91_9SPIR</name>
<comment type="caution">
    <text evidence="2">The sequence shown here is derived from an EMBL/GenBank/DDBJ whole genome shotgun (WGS) entry which is preliminary data.</text>
</comment>
<dbReference type="RefSeq" id="WP_147735690.1">
    <property type="nucleotide sequence ID" value="NZ_SAXX01000004.1"/>
</dbReference>
<sequence>MTNKKTFKFQLSTLVVIALIAMLSVACKNKVTAAANLSTEAGTEEIINGAEKEEIVGGDIVYNNKDFKATIKNSQIAIEYKDTFGGQGSLVINAEGKSEIKAKNSSKGFNLLIDGNPFLATDATPNYDANGNLSAIVFGGYNGQTKAVNFAK</sequence>
<dbReference type="AlphaFoldDB" id="A0A5C8EA91"/>
<evidence type="ECO:0000313" key="2">
    <source>
        <dbReference type="EMBL" id="TXJ34666.1"/>
    </source>
</evidence>
<dbReference type="PROSITE" id="PS51257">
    <property type="entry name" value="PROKAR_LIPOPROTEIN"/>
    <property type="match status" value="1"/>
</dbReference>
<reference evidence="2 3" key="1">
    <citation type="journal article" date="1992" name="Lakartidningen">
        <title>[Penicillin V and not amoxicillin is the first choice preparation in acute otitis].</title>
        <authorList>
            <person name="Kamme C."/>
            <person name="Lundgren K."/>
            <person name="Prellner K."/>
        </authorList>
    </citation>
    <scope>NUCLEOTIDE SEQUENCE [LARGE SCALE GENOMIC DNA]</scope>
    <source>
        <strain evidence="2 3">PC5538III-lc</strain>
    </source>
</reference>
<feature type="chain" id="PRO_5023045640" description="Lipoprotein" evidence="1">
    <location>
        <begin position="34"/>
        <end position="152"/>
    </location>
</feature>
<evidence type="ECO:0000256" key="1">
    <source>
        <dbReference type="SAM" id="SignalP"/>
    </source>
</evidence>
<keyword evidence="1" id="KW-0732">Signal</keyword>
<dbReference type="Proteomes" id="UP000324707">
    <property type="component" value="Unassembled WGS sequence"/>
</dbReference>
<proteinExistence type="predicted"/>
<gene>
    <name evidence="2" type="ORF">EPJ69_01665</name>
</gene>
<accession>A0A5C8EA91</accession>
<evidence type="ECO:0008006" key="4">
    <source>
        <dbReference type="Google" id="ProtNLM"/>
    </source>
</evidence>
<evidence type="ECO:0000313" key="3">
    <source>
        <dbReference type="Proteomes" id="UP000324707"/>
    </source>
</evidence>